<dbReference type="InterPro" id="IPR000878">
    <property type="entry name" value="4pyrrol_Mease"/>
</dbReference>
<dbReference type="FunFam" id="3.30.950.10:FF:000002">
    <property type="entry name" value="Ribosomal RNA small subunit methyltransferase I"/>
    <property type="match status" value="1"/>
</dbReference>
<name>A0A1F4NQ44_UNCK3</name>
<evidence type="ECO:0000256" key="5">
    <source>
        <dbReference type="ARBA" id="ARBA00022691"/>
    </source>
</evidence>
<comment type="function">
    <text evidence="6">Catalyzes the 2'-O-methylation of the ribose of cytidine 1402 (C1402) in 16S rRNA.</text>
</comment>
<evidence type="ECO:0000256" key="1">
    <source>
        <dbReference type="ARBA" id="ARBA00022490"/>
    </source>
</evidence>
<dbReference type="GO" id="GO:0070677">
    <property type="term" value="F:rRNA (cytosine-2'-O-)-methyltransferase activity"/>
    <property type="evidence" value="ECO:0007669"/>
    <property type="project" value="UniProtKB-UniRule"/>
</dbReference>
<evidence type="ECO:0000256" key="3">
    <source>
        <dbReference type="ARBA" id="ARBA00022603"/>
    </source>
</evidence>
<dbReference type="SUPFAM" id="SSF53790">
    <property type="entry name" value="Tetrapyrrole methylase"/>
    <property type="match status" value="1"/>
</dbReference>
<dbReference type="EMBL" id="METD01000001">
    <property type="protein sequence ID" value="OGB73574.1"/>
    <property type="molecule type" value="Genomic_DNA"/>
</dbReference>
<dbReference type="GO" id="GO:0005737">
    <property type="term" value="C:cytoplasm"/>
    <property type="evidence" value="ECO:0007669"/>
    <property type="project" value="UniProtKB-SubCell"/>
</dbReference>
<proteinExistence type="inferred from homology"/>
<dbReference type="PIRSF" id="PIRSF005917">
    <property type="entry name" value="MTase_YraL"/>
    <property type="match status" value="1"/>
</dbReference>
<keyword evidence="2 6" id="KW-0698">rRNA processing</keyword>
<dbReference type="PANTHER" id="PTHR46111">
    <property type="entry name" value="RIBOSOMAL RNA SMALL SUBUNIT METHYLTRANSFERASE I"/>
    <property type="match status" value="1"/>
</dbReference>
<dbReference type="FunFam" id="3.40.1010.10:FF:000007">
    <property type="entry name" value="Ribosomal RNA small subunit methyltransferase I"/>
    <property type="match status" value="1"/>
</dbReference>
<gene>
    <name evidence="6" type="primary">rsmI</name>
    <name evidence="8" type="ORF">A3K51_01865</name>
</gene>
<organism evidence="8 9">
    <name type="scientific">candidate division Kazan bacterium RIFCSPLOWO2_01_FULL_45_19</name>
    <dbReference type="NCBI Taxonomy" id="1798538"/>
    <lineage>
        <taxon>Bacteria</taxon>
        <taxon>Bacteria division Kazan-3B-28</taxon>
    </lineage>
</organism>
<keyword evidence="4 6" id="KW-0808">Transferase</keyword>
<comment type="caution">
    <text evidence="8">The sequence shown here is derived from an EMBL/GenBank/DDBJ whole genome shotgun (WGS) entry which is preliminary data.</text>
</comment>
<dbReference type="InterPro" id="IPR008189">
    <property type="entry name" value="rRNA_ssu_MeTfrase_I"/>
</dbReference>
<dbReference type="InterPro" id="IPR014776">
    <property type="entry name" value="4pyrrole_Mease_sub2"/>
</dbReference>
<dbReference type="InterPro" id="IPR035996">
    <property type="entry name" value="4pyrrol_Methylase_sf"/>
</dbReference>
<reference evidence="8 9" key="1">
    <citation type="journal article" date="2016" name="Nat. Commun.">
        <title>Thousands of microbial genomes shed light on interconnected biogeochemical processes in an aquifer system.</title>
        <authorList>
            <person name="Anantharaman K."/>
            <person name="Brown C.T."/>
            <person name="Hug L.A."/>
            <person name="Sharon I."/>
            <person name="Castelle C.J."/>
            <person name="Probst A.J."/>
            <person name="Thomas B.C."/>
            <person name="Singh A."/>
            <person name="Wilkins M.J."/>
            <person name="Karaoz U."/>
            <person name="Brodie E.L."/>
            <person name="Williams K.H."/>
            <person name="Hubbard S.S."/>
            <person name="Banfield J.F."/>
        </authorList>
    </citation>
    <scope>NUCLEOTIDE SEQUENCE [LARGE SCALE GENOMIC DNA]</scope>
</reference>
<evidence type="ECO:0000313" key="9">
    <source>
        <dbReference type="Proteomes" id="UP000178085"/>
    </source>
</evidence>
<dbReference type="Gene3D" id="3.40.1010.10">
    <property type="entry name" value="Cobalt-precorrin-4 Transmethylase, Domain 1"/>
    <property type="match status" value="1"/>
</dbReference>
<dbReference type="InterPro" id="IPR014777">
    <property type="entry name" value="4pyrrole_Mease_sub1"/>
</dbReference>
<evidence type="ECO:0000259" key="7">
    <source>
        <dbReference type="Pfam" id="PF00590"/>
    </source>
</evidence>
<dbReference type="NCBIfam" id="TIGR00096">
    <property type="entry name" value="16S rRNA (cytidine(1402)-2'-O)-methyltransferase"/>
    <property type="match status" value="1"/>
</dbReference>
<comment type="similarity">
    <text evidence="6">Belongs to the methyltransferase superfamily. RsmI family.</text>
</comment>
<accession>A0A1F4NQ44</accession>
<keyword evidence="3 6" id="KW-0489">Methyltransferase</keyword>
<keyword evidence="5 6" id="KW-0949">S-adenosyl-L-methionine</keyword>
<evidence type="ECO:0000256" key="2">
    <source>
        <dbReference type="ARBA" id="ARBA00022552"/>
    </source>
</evidence>
<dbReference type="CDD" id="cd11648">
    <property type="entry name" value="RsmI"/>
    <property type="match status" value="1"/>
</dbReference>
<evidence type="ECO:0000256" key="4">
    <source>
        <dbReference type="ARBA" id="ARBA00022679"/>
    </source>
</evidence>
<sequence>MLFVIATPIGNLQDISMRALETLGTVSLIAAEDTRHTRRLLDHYHITTPLVSFHQHSRSPKVEQLVAQMKTGKDIALVTDAGTPGIADPGGVLVEASHRAGIKVIPIPGASAITTLLSASGIPADSFLFLGFPPKKKGRASLWQEMKTIAVPIVLFESPNRVVKTLTEIREALGEREVIIGRELTKLHEEILRLPIGDAIERFSKQTPKGEFVIVIS</sequence>
<comment type="subcellular location">
    <subcellularLocation>
        <location evidence="6">Cytoplasm</location>
    </subcellularLocation>
</comment>
<keyword evidence="1 6" id="KW-0963">Cytoplasm</keyword>
<comment type="catalytic activity">
    <reaction evidence="6">
        <text>cytidine(1402) in 16S rRNA + S-adenosyl-L-methionine = 2'-O-methylcytidine(1402) in 16S rRNA + S-adenosyl-L-homocysteine + H(+)</text>
        <dbReference type="Rhea" id="RHEA:42924"/>
        <dbReference type="Rhea" id="RHEA-COMP:10285"/>
        <dbReference type="Rhea" id="RHEA-COMP:10286"/>
        <dbReference type="ChEBI" id="CHEBI:15378"/>
        <dbReference type="ChEBI" id="CHEBI:57856"/>
        <dbReference type="ChEBI" id="CHEBI:59789"/>
        <dbReference type="ChEBI" id="CHEBI:74495"/>
        <dbReference type="ChEBI" id="CHEBI:82748"/>
        <dbReference type="EC" id="2.1.1.198"/>
    </reaction>
</comment>
<dbReference type="PANTHER" id="PTHR46111:SF1">
    <property type="entry name" value="RIBOSOMAL RNA SMALL SUBUNIT METHYLTRANSFERASE I"/>
    <property type="match status" value="1"/>
</dbReference>
<feature type="domain" description="Tetrapyrrole methylase" evidence="7">
    <location>
        <begin position="1"/>
        <end position="199"/>
    </location>
</feature>
<dbReference type="HAMAP" id="MF_01877">
    <property type="entry name" value="16SrRNA_methyltr_I"/>
    <property type="match status" value="1"/>
</dbReference>
<protein>
    <recommendedName>
        <fullName evidence="6">Ribosomal RNA small subunit methyltransferase I</fullName>
        <ecNumber evidence="6">2.1.1.198</ecNumber>
    </recommendedName>
    <alternativeName>
        <fullName evidence="6">16S rRNA 2'-O-ribose C1402 methyltransferase</fullName>
    </alternativeName>
    <alternativeName>
        <fullName evidence="6">rRNA (cytidine-2'-O-)-methyltransferase RsmI</fullName>
    </alternativeName>
</protein>
<dbReference type="Gene3D" id="3.30.950.10">
    <property type="entry name" value="Methyltransferase, Cobalt-precorrin-4 Transmethylase, Domain 2"/>
    <property type="match status" value="1"/>
</dbReference>
<evidence type="ECO:0000256" key="6">
    <source>
        <dbReference type="HAMAP-Rule" id="MF_01877"/>
    </source>
</evidence>
<dbReference type="AlphaFoldDB" id="A0A1F4NQ44"/>
<dbReference type="EC" id="2.1.1.198" evidence="6"/>
<evidence type="ECO:0000313" key="8">
    <source>
        <dbReference type="EMBL" id="OGB73574.1"/>
    </source>
</evidence>
<dbReference type="Pfam" id="PF00590">
    <property type="entry name" value="TP_methylase"/>
    <property type="match status" value="1"/>
</dbReference>
<dbReference type="Proteomes" id="UP000178085">
    <property type="component" value="Unassembled WGS sequence"/>
</dbReference>